<keyword evidence="8" id="KW-0732">Signal</keyword>
<dbReference type="PROSITE" id="PS00132">
    <property type="entry name" value="CARBOXYPEPT_ZN_1"/>
    <property type="match status" value="1"/>
</dbReference>
<evidence type="ECO:0000256" key="9">
    <source>
        <dbReference type="ARBA" id="ARBA00022801"/>
    </source>
</evidence>
<dbReference type="Gene3D" id="2.60.40.1120">
    <property type="entry name" value="Carboxypeptidase-like, regulatory domain"/>
    <property type="match status" value="1"/>
</dbReference>
<dbReference type="InParanoid" id="A0A6P7K8T0"/>
<evidence type="ECO:0000256" key="13">
    <source>
        <dbReference type="ARBA" id="ARBA00023180"/>
    </source>
</evidence>
<dbReference type="Pfam" id="PF13620">
    <property type="entry name" value="CarboxypepD_reg"/>
    <property type="match status" value="1"/>
</dbReference>
<dbReference type="InterPro" id="IPR000834">
    <property type="entry name" value="Peptidase_M14"/>
</dbReference>
<organism evidence="18 19">
    <name type="scientific">Parambassis ranga</name>
    <name type="common">Indian glassy fish</name>
    <dbReference type="NCBI Taxonomy" id="210632"/>
    <lineage>
        <taxon>Eukaryota</taxon>
        <taxon>Metazoa</taxon>
        <taxon>Chordata</taxon>
        <taxon>Craniata</taxon>
        <taxon>Vertebrata</taxon>
        <taxon>Euteleostomi</taxon>
        <taxon>Actinopterygii</taxon>
        <taxon>Neopterygii</taxon>
        <taxon>Teleostei</taxon>
        <taxon>Neoteleostei</taxon>
        <taxon>Acanthomorphata</taxon>
        <taxon>Ovalentaria</taxon>
        <taxon>Ambassidae</taxon>
        <taxon>Parambassis</taxon>
    </lineage>
</organism>
<dbReference type="PROSITE" id="PS52035">
    <property type="entry name" value="PEPTIDASE_M14"/>
    <property type="match status" value="1"/>
</dbReference>
<evidence type="ECO:0000256" key="7">
    <source>
        <dbReference type="ARBA" id="ARBA00022723"/>
    </source>
</evidence>
<dbReference type="OrthoDB" id="10249045at2759"/>
<proteinExistence type="inferred from homology"/>
<evidence type="ECO:0000256" key="3">
    <source>
        <dbReference type="ARBA" id="ARBA00005988"/>
    </source>
</evidence>
<keyword evidence="6" id="KW-0645">Protease</keyword>
<reference evidence="19" key="1">
    <citation type="submission" date="2025-08" db="UniProtKB">
        <authorList>
            <consortium name="RefSeq"/>
        </authorList>
    </citation>
    <scope>IDENTIFICATION</scope>
</reference>
<comment type="subcellular location">
    <subcellularLocation>
        <location evidence="2">Secreted</location>
    </subcellularLocation>
</comment>
<dbReference type="InterPro" id="IPR008969">
    <property type="entry name" value="CarboxyPept-like_regulatory"/>
</dbReference>
<dbReference type="SUPFAM" id="SSF63501">
    <property type="entry name" value="Frizzled cysteine-rich domain"/>
    <property type="match status" value="1"/>
</dbReference>
<comment type="similarity">
    <text evidence="3 15">Belongs to the peptidase M14 family.</text>
</comment>
<keyword evidence="7" id="KW-0479">Metal-binding</keyword>
<keyword evidence="13" id="KW-0325">Glycoprotein</keyword>
<evidence type="ECO:0000313" key="19">
    <source>
        <dbReference type="RefSeq" id="XP_028284957.1"/>
    </source>
</evidence>
<dbReference type="GO" id="GO:0004181">
    <property type="term" value="F:metallocarboxypeptidase activity"/>
    <property type="evidence" value="ECO:0007669"/>
    <property type="project" value="InterPro"/>
</dbReference>
<dbReference type="SUPFAM" id="SSF53187">
    <property type="entry name" value="Zn-dependent exopeptidases"/>
    <property type="match status" value="1"/>
</dbReference>
<evidence type="ECO:0000313" key="18">
    <source>
        <dbReference type="Proteomes" id="UP000515145"/>
    </source>
</evidence>
<dbReference type="RefSeq" id="XP_028284957.1">
    <property type="nucleotide sequence ID" value="XM_028429156.1"/>
</dbReference>
<dbReference type="SUPFAM" id="SSF49464">
    <property type="entry name" value="Carboxypeptidase regulatory domain-like"/>
    <property type="match status" value="1"/>
</dbReference>
<evidence type="ECO:0000259" key="17">
    <source>
        <dbReference type="PROSITE" id="PS52035"/>
    </source>
</evidence>
<keyword evidence="9" id="KW-0378">Hydrolase</keyword>
<comment type="caution">
    <text evidence="14">Lacks conserved residue(s) required for the propagation of feature annotation.</text>
</comment>
<dbReference type="AlphaFoldDB" id="A0A6P7K8T0"/>
<dbReference type="Gene3D" id="3.40.630.10">
    <property type="entry name" value="Zn peptidases"/>
    <property type="match status" value="1"/>
</dbReference>
<dbReference type="PANTHER" id="PTHR11532">
    <property type="entry name" value="PROTEASE M14 CARBOXYPEPTIDASE"/>
    <property type="match status" value="1"/>
</dbReference>
<dbReference type="FunFam" id="2.60.40.1120:FF:000021">
    <property type="entry name" value="Carboxypeptidase Z"/>
    <property type="match status" value="1"/>
</dbReference>
<keyword evidence="11" id="KW-0482">Metalloprotease</keyword>
<dbReference type="Proteomes" id="UP000515145">
    <property type="component" value="Chromosome 18"/>
</dbReference>
<dbReference type="InterPro" id="IPR050753">
    <property type="entry name" value="Peptidase_M14_domain"/>
</dbReference>
<dbReference type="SMART" id="SM00631">
    <property type="entry name" value="Zn_pept"/>
    <property type="match status" value="1"/>
</dbReference>
<keyword evidence="4" id="KW-0964">Secreted</keyword>
<dbReference type="PRINTS" id="PR00765">
    <property type="entry name" value="CRBOXYPTASEA"/>
</dbReference>
<feature type="active site" description="Proton donor/acceptor" evidence="15">
    <location>
        <position position="482"/>
    </location>
</feature>
<gene>
    <name evidence="19" type="primary">LOC114450777</name>
</gene>
<dbReference type="FunFam" id="1.10.2000.10:FF:000012">
    <property type="entry name" value="Carboxypeptidase Z"/>
    <property type="match status" value="1"/>
</dbReference>
<evidence type="ECO:0000256" key="14">
    <source>
        <dbReference type="PROSITE-ProRule" id="PRU00090"/>
    </source>
</evidence>
<sequence length="663" mass="75448">MLLILLQMLVLVSCAPPQCDPGFRGLCRPTVEEKPKCTDVALSYCEDMAYAQTMFPNILGHKTREDAEAGAEYLLISVVESLLGGQCNPEIRMLGCSVLAPRCEKAMVLKPCRSTCEAVRKKCSHAFDGIEMAWPYFLDCDRFFVSDQEGCYDPLEGLGEQQLEPLDLMEVPPSDSATALQFTYHSNAQMISILKKTEEQCSDIAKTYSIGRSMEGKELLVIEFSNNPGEHELLEPEMKYIANMHGNEVLGRQLLIYLAQYLCLEYLQGNERIQTLINTTRIHILPSMNPDGYEVAVVGVSDNNYGDEEEEEARTYESWNIGRNNAQNLDLNRNFPDLTSIVYSRRRKKGYRTDHVPIPDYYWFGKVAPETYAVMKWIRSIPFVLSANFHEGDLVVSYPYDMSKHPLEHNMFSPTPDDKVFKYLAGIYAHTHERMSNENARCGPSHTHSQRGIINGAQWSSFAGGMQDFNYLHTNCFEVTVELGCDKFPPEEELFMAWHENHEALLTFMEAAHRGIKGIVKDEEGKAIKGARISVRGIRHDITTAENGDYWRLLTPGIHIISASAKGYARATKKVHLPPHMKTAGRVDFVLTKAPLESDTQEEEDTIPSMGTYERFDPFNQYERYSSMAAVTQNHEERAEKPWWWNYFVLPGGLPPTWLLKKY</sequence>
<evidence type="ECO:0000256" key="6">
    <source>
        <dbReference type="ARBA" id="ARBA00022670"/>
    </source>
</evidence>
<evidence type="ECO:0000256" key="12">
    <source>
        <dbReference type="ARBA" id="ARBA00023157"/>
    </source>
</evidence>
<dbReference type="SMART" id="SM00063">
    <property type="entry name" value="FRI"/>
    <property type="match status" value="1"/>
</dbReference>
<dbReference type="GeneID" id="114450777"/>
<feature type="disulfide bond" evidence="14">
    <location>
        <begin position="116"/>
        <end position="140"/>
    </location>
</feature>
<dbReference type="GO" id="GO:0006518">
    <property type="term" value="P:peptide metabolic process"/>
    <property type="evidence" value="ECO:0007669"/>
    <property type="project" value="TreeGrafter"/>
</dbReference>
<dbReference type="Pfam" id="PF01392">
    <property type="entry name" value="Fz"/>
    <property type="match status" value="1"/>
</dbReference>
<keyword evidence="18" id="KW-1185">Reference proteome</keyword>
<evidence type="ECO:0000256" key="1">
    <source>
        <dbReference type="ARBA" id="ARBA00001947"/>
    </source>
</evidence>
<dbReference type="PROSITE" id="PS50038">
    <property type="entry name" value="FZ"/>
    <property type="match status" value="1"/>
</dbReference>
<evidence type="ECO:0000256" key="4">
    <source>
        <dbReference type="ARBA" id="ARBA00022525"/>
    </source>
</evidence>
<dbReference type="GO" id="GO:0008270">
    <property type="term" value="F:zinc ion binding"/>
    <property type="evidence" value="ECO:0007669"/>
    <property type="project" value="InterPro"/>
</dbReference>
<dbReference type="PANTHER" id="PTHR11532:SF63">
    <property type="entry name" value="CARBOXYPEPTIDASE Z"/>
    <property type="match status" value="1"/>
</dbReference>
<evidence type="ECO:0000256" key="5">
    <source>
        <dbReference type="ARBA" id="ARBA00022645"/>
    </source>
</evidence>
<evidence type="ECO:0000256" key="2">
    <source>
        <dbReference type="ARBA" id="ARBA00004613"/>
    </source>
</evidence>
<dbReference type="InterPro" id="IPR036790">
    <property type="entry name" value="Frizzled_dom_sf"/>
</dbReference>
<protein>
    <submittedName>
        <fullName evidence="19">LOW QUALITY PROTEIN: carboxypeptidase Z-like</fullName>
    </submittedName>
</protein>
<feature type="domain" description="FZ" evidence="16">
    <location>
        <begin position="32"/>
        <end position="154"/>
    </location>
</feature>
<feature type="domain" description="Peptidase M14" evidence="17">
    <location>
        <begin position="183"/>
        <end position="512"/>
    </location>
</feature>
<comment type="cofactor">
    <cofactor evidence="1">
        <name>Zn(2+)</name>
        <dbReference type="ChEBI" id="CHEBI:29105"/>
    </cofactor>
</comment>
<evidence type="ECO:0000256" key="8">
    <source>
        <dbReference type="ARBA" id="ARBA00022729"/>
    </source>
</evidence>
<dbReference type="GO" id="GO:0016485">
    <property type="term" value="P:protein processing"/>
    <property type="evidence" value="ECO:0007669"/>
    <property type="project" value="TreeGrafter"/>
</dbReference>
<dbReference type="GO" id="GO:0005615">
    <property type="term" value="C:extracellular space"/>
    <property type="evidence" value="ECO:0007669"/>
    <property type="project" value="TreeGrafter"/>
</dbReference>
<name>A0A6P7K8T0_9TELE</name>
<evidence type="ECO:0000259" key="16">
    <source>
        <dbReference type="PROSITE" id="PS50038"/>
    </source>
</evidence>
<dbReference type="InterPro" id="IPR057246">
    <property type="entry name" value="CARBOXYPEPT_ZN_1"/>
</dbReference>
<dbReference type="FunFam" id="3.40.630.10:FF:000013">
    <property type="entry name" value="carboxypeptidase N catalytic chain"/>
    <property type="match status" value="1"/>
</dbReference>
<keyword evidence="10" id="KW-0862">Zinc</keyword>
<evidence type="ECO:0000256" key="15">
    <source>
        <dbReference type="PROSITE-ProRule" id="PRU01379"/>
    </source>
</evidence>
<accession>A0A6P7K8T0</accession>
<evidence type="ECO:0000256" key="11">
    <source>
        <dbReference type="ARBA" id="ARBA00023049"/>
    </source>
</evidence>
<keyword evidence="5" id="KW-0121">Carboxypeptidase</keyword>
<dbReference type="Gene3D" id="1.10.2000.10">
    <property type="entry name" value="Frizzled cysteine-rich domain"/>
    <property type="match status" value="1"/>
</dbReference>
<dbReference type="Pfam" id="PF00246">
    <property type="entry name" value="Peptidase_M14"/>
    <property type="match status" value="1"/>
</dbReference>
<dbReference type="CDD" id="cd11308">
    <property type="entry name" value="Peptidase_M14NE-CP-C_like"/>
    <property type="match status" value="1"/>
</dbReference>
<evidence type="ECO:0000256" key="10">
    <source>
        <dbReference type="ARBA" id="ARBA00022833"/>
    </source>
</evidence>
<dbReference type="InterPro" id="IPR020067">
    <property type="entry name" value="Frizzled_dom"/>
</dbReference>
<keyword evidence="12 14" id="KW-1015">Disulfide bond</keyword>